<evidence type="ECO:0000256" key="1">
    <source>
        <dbReference type="ARBA" id="ARBA00023015"/>
    </source>
</evidence>
<dbReference type="Gene3D" id="3.30.450.40">
    <property type="match status" value="1"/>
</dbReference>
<sequence>MGVDRGRLADGLLAIVEDSSDLDVLPERLCRACLAALPVDGVGLSLMGGNHVGERALLGASDSTGVRLEELQFNLGEGPCASAFADGRPVLVPDLGDGDAKGRWPMFIHEAETTRARALFAFPLQIGAISMGAMDCYRTRPGPLHEVTEALVVAEAVTLALLHAQANGGGRGLADMAIGHHAAVHQATGMVSVQLDISIEEAFVRLRAYAYRHDRSLDEVGADVVARRLRFTDVPQ</sequence>
<protein>
    <submittedName>
        <fullName evidence="4">ANTAR domain-containing protein</fullName>
    </submittedName>
</protein>
<gene>
    <name evidence="4" type="ORF">E1181_09165</name>
</gene>
<evidence type="ECO:0000313" key="5">
    <source>
        <dbReference type="Proteomes" id="UP000295674"/>
    </source>
</evidence>
<comment type="caution">
    <text evidence="4">The sequence shown here is derived from an EMBL/GenBank/DDBJ whole genome shotgun (WGS) entry which is preliminary data.</text>
</comment>
<dbReference type="SUPFAM" id="SSF55781">
    <property type="entry name" value="GAF domain-like"/>
    <property type="match status" value="1"/>
</dbReference>
<dbReference type="GO" id="GO:0003723">
    <property type="term" value="F:RNA binding"/>
    <property type="evidence" value="ECO:0007669"/>
    <property type="project" value="InterPro"/>
</dbReference>
<dbReference type="InterPro" id="IPR005561">
    <property type="entry name" value="ANTAR"/>
</dbReference>
<keyword evidence="2" id="KW-0804">Transcription</keyword>
<dbReference type="PIRSF" id="PIRSF036625">
    <property type="entry name" value="GAF_ANTAR"/>
    <property type="match status" value="1"/>
</dbReference>
<feature type="domain" description="ANTAR" evidence="3">
    <location>
        <begin position="153"/>
        <end position="225"/>
    </location>
</feature>
<organism evidence="4 5">
    <name type="scientific">Saccharopolyspora terrae</name>
    <dbReference type="NCBI Taxonomy" id="2530384"/>
    <lineage>
        <taxon>Bacteria</taxon>
        <taxon>Bacillati</taxon>
        <taxon>Actinomycetota</taxon>
        <taxon>Actinomycetes</taxon>
        <taxon>Pseudonocardiales</taxon>
        <taxon>Pseudonocardiaceae</taxon>
        <taxon>Saccharopolyspora</taxon>
    </lineage>
</organism>
<dbReference type="InterPro" id="IPR003018">
    <property type="entry name" value="GAF"/>
</dbReference>
<reference evidence="4 5" key="1">
    <citation type="submission" date="2019-03" db="EMBL/GenBank/DDBJ databases">
        <title>Draft genome sequences of novel Actinobacteria.</title>
        <authorList>
            <person name="Sahin N."/>
            <person name="Ay H."/>
            <person name="Saygin H."/>
        </authorList>
    </citation>
    <scope>NUCLEOTIDE SEQUENCE [LARGE SCALE GENOMIC DNA]</scope>
    <source>
        <strain evidence="4 5">16K309</strain>
    </source>
</reference>
<dbReference type="InterPro" id="IPR029016">
    <property type="entry name" value="GAF-like_dom_sf"/>
</dbReference>
<evidence type="ECO:0000313" key="4">
    <source>
        <dbReference type="EMBL" id="TDD07585.1"/>
    </source>
</evidence>
<name>A0A4R4VYG2_9PSEU</name>
<dbReference type="AlphaFoldDB" id="A0A4R4VYG2"/>
<dbReference type="Pfam" id="PF03861">
    <property type="entry name" value="ANTAR"/>
    <property type="match status" value="1"/>
</dbReference>
<dbReference type="InterPro" id="IPR012074">
    <property type="entry name" value="GAF_ANTAR"/>
</dbReference>
<evidence type="ECO:0000256" key="2">
    <source>
        <dbReference type="ARBA" id="ARBA00023163"/>
    </source>
</evidence>
<accession>A0A4R4VYG2</accession>
<dbReference type="EMBL" id="SMKS01000010">
    <property type="protein sequence ID" value="TDD07585.1"/>
    <property type="molecule type" value="Genomic_DNA"/>
</dbReference>
<dbReference type="Proteomes" id="UP000295674">
    <property type="component" value="Unassembled WGS sequence"/>
</dbReference>
<dbReference type="OrthoDB" id="7466251at2"/>
<dbReference type="Pfam" id="PF13185">
    <property type="entry name" value="GAF_2"/>
    <property type="match status" value="1"/>
</dbReference>
<keyword evidence="5" id="KW-1185">Reference proteome</keyword>
<dbReference type="Gene3D" id="1.10.10.10">
    <property type="entry name" value="Winged helix-like DNA-binding domain superfamily/Winged helix DNA-binding domain"/>
    <property type="match status" value="1"/>
</dbReference>
<dbReference type="InterPro" id="IPR036388">
    <property type="entry name" value="WH-like_DNA-bd_sf"/>
</dbReference>
<dbReference type="RefSeq" id="WP_132673543.1">
    <property type="nucleotide sequence ID" value="NZ_SMKS01000010.1"/>
</dbReference>
<keyword evidence="1" id="KW-0805">Transcription regulation</keyword>
<proteinExistence type="predicted"/>
<evidence type="ECO:0000259" key="3">
    <source>
        <dbReference type="SMART" id="SM01012"/>
    </source>
</evidence>
<dbReference type="SMART" id="SM01012">
    <property type="entry name" value="ANTAR"/>
    <property type="match status" value="1"/>
</dbReference>